<dbReference type="InterPro" id="IPR038883">
    <property type="entry name" value="AN11006-like"/>
</dbReference>
<accession>A0A4Q4T7F2</accession>
<gene>
    <name evidence="2" type="ORF">DL764_006616</name>
</gene>
<sequence length="259" mass="28414">MYKNPLAADSGIDISYDDALSSSSPPPKGTIKEPKGVLLISREREQGAPAPARRDGAPPPATLLTLPLELRLEIYGYLLTLPITRQRRSKDARLHPTILRACRQLHAEALAFLLESNEFEAHPTLLASFPRLFPFPGGSPVRDAAQAARVRRLRVRVRLDVEFLDDGGDGAGEGDEKVRQLSGLRELVLDVWQADWRAAGPRNLRRFEAVRGVGRARVVGSTGGFEDYARWLENTMMCAPGEDVGPFVGQGCDALTLHS</sequence>
<feature type="compositionally biased region" description="Basic and acidic residues" evidence="1">
    <location>
        <begin position="30"/>
        <end position="40"/>
    </location>
</feature>
<keyword evidence="3" id="KW-1185">Reference proteome</keyword>
<dbReference type="PANTHER" id="PTHR42085">
    <property type="entry name" value="F-BOX DOMAIN-CONTAINING PROTEIN"/>
    <property type="match status" value="1"/>
</dbReference>
<evidence type="ECO:0000313" key="3">
    <source>
        <dbReference type="Proteomes" id="UP000293360"/>
    </source>
</evidence>
<feature type="region of interest" description="Disordered" evidence="1">
    <location>
        <begin position="15"/>
        <end position="40"/>
    </location>
</feature>
<evidence type="ECO:0000256" key="1">
    <source>
        <dbReference type="SAM" id="MobiDB-lite"/>
    </source>
</evidence>
<proteinExistence type="predicted"/>
<evidence type="ECO:0008006" key="4">
    <source>
        <dbReference type="Google" id="ProtNLM"/>
    </source>
</evidence>
<protein>
    <recommendedName>
        <fullName evidence="4">F-box domain-containing protein</fullName>
    </recommendedName>
</protein>
<evidence type="ECO:0000313" key="2">
    <source>
        <dbReference type="EMBL" id="RYP00066.1"/>
    </source>
</evidence>
<dbReference type="AlphaFoldDB" id="A0A4Q4T7F2"/>
<name>A0A4Q4T7F2_9PEZI</name>
<reference evidence="2 3" key="1">
    <citation type="submission" date="2018-06" db="EMBL/GenBank/DDBJ databases">
        <title>Complete Genomes of Monosporascus.</title>
        <authorList>
            <person name="Robinson A.J."/>
            <person name="Natvig D.O."/>
        </authorList>
    </citation>
    <scope>NUCLEOTIDE SEQUENCE [LARGE SCALE GENOMIC DNA]</scope>
    <source>
        <strain evidence="2 3">CBS 110550</strain>
    </source>
</reference>
<organism evidence="2 3">
    <name type="scientific">Monosporascus ibericus</name>
    <dbReference type="NCBI Taxonomy" id="155417"/>
    <lineage>
        <taxon>Eukaryota</taxon>
        <taxon>Fungi</taxon>
        <taxon>Dikarya</taxon>
        <taxon>Ascomycota</taxon>
        <taxon>Pezizomycotina</taxon>
        <taxon>Sordariomycetes</taxon>
        <taxon>Xylariomycetidae</taxon>
        <taxon>Xylariales</taxon>
        <taxon>Xylariales incertae sedis</taxon>
        <taxon>Monosporascus</taxon>
    </lineage>
</organism>
<dbReference type="PANTHER" id="PTHR42085:SF4">
    <property type="entry name" value="F-BOX DOMAIN-CONTAINING PROTEIN"/>
    <property type="match status" value="1"/>
</dbReference>
<dbReference type="Proteomes" id="UP000293360">
    <property type="component" value="Unassembled WGS sequence"/>
</dbReference>
<dbReference type="OrthoDB" id="2951834at2759"/>
<comment type="caution">
    <text evidence="2">The sequence shown here is derived from an EMBL/GenBank/DDBJ whole genome shotgun (WGS) entry which is preliminary data.</text>
</comment>
<dbReference type="EMBL" id="QJNU01000397">
    <property type="protein sequence ID" value="RYP00066.1"/>
    <property type="molecule type" value="Genomic_DNA"/>
</dbReference>